<dbReference type="PROSITE" id="PS50048">
    <property type="entry name" value="ZN2_CY6_FUNGAL_2"/>
    <property type="match status" value="1"/>
</dbReference>
<dbReference type="PANTHER" id="PTHR46910">
    <property type="entry name" value="TRANSCRIPTION FACTOR PDR1"/>
    <property type="match status" value="1"/>
</dbReference>
<protein>
    <submittedName>
        <fullName evidence="8">Fungal-specific transcription factor domain-containing protein</fullName>
    </submittedName>
</protein>
<keyword evidence="2" id="KW-0805">Transcription regulation</keyword>
<evidence type="ECO:0000256" key="5">
    <source>
        <dbReference type="ARBA" id="ARBA00023242"/>
    </source>
</evidence>
<dbReference type="Pfam" id="PF04082">
    <property type="entry name" value="Fungal_trans"/>
    <property type="match status" value="1"/>
</dbReference>
<dbReference type="InterPro" id="IPR007219">
    <property type="entry name" value="XnlR_reg_dom"/>
</dbReference>
<evidence type="ECO:0000313" key="8">
    <source>
        <dbReference type="EMBL" id="KAL2811738.1"/>
    </source>
</evidence>
<organism evidence="8 9">
    <name type="scientific">Aspergillus granulosus</name>
    <dbReference type="NCBI Taxonomy" id="176169"/>
    <lineage>
        <taxon>Eukaryota</taxon>
        <taxon>Fungi</taxon>
        <taxon>Dikarya</taxon>
        <taxon>Ascomycota</taxon>
        <taxon>Pezizomycotina</taxon>
        <taxon>Eurotiomycetes</taxon>
        <taxon>Eurotiomycetidae</taxon>
        <taxon>Eurotiales</taxon>
        <taxon>Aspergillaceae</taxon>
        <taxon>Aspergillus</taxon>
        <taxon>Aspergillus subgen. Nidulantes</taxon>
    </lineage>
</organism>
<dbReference type="InterPro" id="IPR001138">
    <property type="entry name" value="Zn2Cys6_DnaBD"/>
</dbReference>
<reference evidence="8 9" key="1">
    <citation type="submission" date="2024-07" db="EMBL/GenBank/DDBJ databases">
        <title>Section-level genome sequencing and comparative genomics of Aspergillus sections Usti and Cavernicolus.</title>
        <authorList>
            <consortium name="Lawrence Berkeley National Laboratory"/>
            <person name="Nybo J.L."/>
            <person name="Vesth T.C."/>
            <person name="Theobald S."/>
            <person name="Frisvad J.C."/>
            <person name="Larsen T.O."/>
            <person name="Kjaerboelling I."/>
            <person name="Rothschild-Mancinelli K."/>
            <person name="Lyhne E.K."/>
            <person name="Kogle M.E."/>
            <person name="Barry K."/>
            <person name="Clum A."/>
            <person name="Na H."/>
            <person name="Ledsgaard L."/>
            <person name="Lin J."/>
            <person name="Lipzen A."/>
            <person name="Kuo A."/>
            <person name="Riley R."/>
            <person name="Mondo S."/>
            <person name="Labutti K."/>
            <person name="Haridas S."/>
            <person name="Pangalinan J."/>
            <person name="Salamov A.A."/>
            <person name="Simmons B.A."/>
            <person name="Magnuson J.K."/>
            <person name="Chen J."/>
            <person name="Drula E."/>
            <person name="Henrissat B."/>
            <person name="Wiebenga A."/>
            <person name="Lubbers R.J."/>
            <person name="Gomes A.C."/>
            <person name="Makela M.R."/>
            <person name="Stajich J."/>
            <person name="Grigoriev I.V."/>
            <person name="Mortensen U.H."/>
            <person name="De Vries R.P."/>
            <person name="Baker S.E."/>
            <person name="Andersen M.R."/>
        </authorList>
    </citation>
    <scope>NUCLEOTIDE SEQUENCE [LARGE SCALE GENOMIC DNA]</scope>
    <source>
        <strain evidence="8 9">CBS 588.65</strain>
    </source>
</reference>
<feature type="compositionally biased region" description="Basic and acidic residues" evidence="6">
    <location>
        <begin position="58"/>
        <end position="68"/>
    </location>
</feature>
<dbReference type="CDD" id="cd12148">
    <property type="entry name" value="fungal_TF_MHR"/>
    <property type="match status" value="1"/>
</dbReference>
<proteinExistence type="predicted"/>
<evidence type="ECO:0000256" key="6">
    <source>
        <dbReference type="SAM" id="MobiDB-lite"/>
    </source>
</evidence>
<gene>
    <name evidence="8" type="ORF">BJX63DRAFT_398150</name>
</gene>
<keyword evidence="5" id="KW-0539">Nucleus</keyword>
<dbReference type="EMBL" id="JBFXLT010000054">
    <property type="protein sequence ID" value="KAL2811738.1"/>
    <property type="molecule type" value="Genomic_DNA"/>
</dbReference>
<dbReference type="Pfam" id="PF00172">
    <property type="entry name" value="Zn_clus"/>
    <property type="match status" value="1"/>
</dbReference>
<dbReference type="InterPro" id="IPR050987">
    <property type="entry name" value="AtrR-like"/>
</dbReference>
<keyword evidence="9" id="KW-1185">Reference proteome</keyword>
<name>A0ABR4HAF8_9EURO</name>
<dbReference type="SMART" id="SM00066">
    <property type="entry name" value="GAL4"/>
    <property type="match status" value="1"/>
</dbReference>
<keyword evidence="1" id="KW-0479">Metal-binding</keyword>
<dbReference type="SMART" id="SM00906">
    <property type="entry name" value="Fungal_trans"/>
    <property type="match status" value="1"/>
</dbReference>
<dbReference type="Proteomes" id="UP001610334">
    <property type="component" value="Unassembled WGS sequence"/>
</dbReference>
<keyword evidence="4" id="KW-0804">Transcription</keyword>
<dbReference type="InterPro" id="IPR036864">
    <property type="entry name" value="Zn2-C6_fun-type_DNA-bd_sf"/>
</dbReference>
<keyword evidence="3" id="KW-0238">DNA-binding</keyword>
<sequence>MASCTPKRVSRACQRFKRQKLKCDIERPCTLCTRAGIECVIAVPGQWRAYQISKVTDSARSKARDLTRGRRLQGSSEATRRSLASDSLAFESASTPNEGTHAPLPTVSSSEQQLAASSSTMSLVDGVFRLYNAPTTQIPSHNAIPGPRVEFTGNTGRIRDSHNTPLFRNTRSLATRPGVKELISLLPKYEAAMLLVDTYFDCVHWFVLLFHQDDFRRQWQLLYESPPDQRARQEAEIDSPDLGFIGTFLMVIAIGIEYLGTYRKQLLDELHVDYESLKSRIFTAIRSRFLDIVAWGSLESTQTCVLLGTYYLFHGDPASAWPVCGCALRTALALGLHRKQPPPEKVAGQALLEWRNHNEARKRCWWAIYEIETFCSMSYGYPHAITDADWDVEPLDPSAKSLSQSAMVTSPTSFEQPLLSEPSLLSYKYFMSKLSVITQRVLVQLYRIGPATRMNEPSRLFPFPDVPVELVDELDQKLRNWKAEIPAPLQIYWTAPPDGCYTSSEELDRDVGASGPRFRSHVFQLQALTLNLAYENARILIHRPLLSARFKTTHGDAVGRDIGSSNEGPLSRSLQTCRDAALQTARFLSIPVMALAAETYAAAFIGIHTFTAGLTLCILFNTDPLGPRSYEVKLGLQQLIAIQQKLKAHSPLPAQSLEILKYLVRHAMEKEWSAMLNGPQLVISGANCDSRDHQGEITNPMQPIVGVSVPESEVPIVDDSYITPATTTRDLSSALLDDLAGGDVYFNEGGQKHIQDTTLLQAIADVDQGKLRCIV</sequence>
<dbReference type="CDD" id="cd00067">
    <property type="entry name" value="GAL4"/>
    <property type="match status" value="1"/>
</dbReference>
<dbReference type="PANTHER" id="PTHR46910:SF17">
    <property type="entry name" value="SCFA-RELATED"/>
    <property type="match status" value="1"/>
</dbReference>
<evidence type="ECO:0000259" key="7">
    <source>
        <dbReference type="PROSITE" id="PS50048"/>
    </source>
</evidence>
<evidence type="ECO:0000256" key="4">
    <source>
        <dbReference type="ARBA" id="ARBA00023163"/>
    </source>
</evidence>
<evidence type="ECO:0000256" key="1">
    <source>
        <dbReference type="ARBA" id="ARBA00022723"/>
    </source>
</evidence>
<feature type="region of interest" description="Disordered" evidence="6">
    <location>
        <begin position="58"/>
        <end position="111"/>
    </location>
</feature>
<dbReference type="SUPFAM" id="SSF57701">
    <property type="entry name" value="Zn2/Cys6 DNA-binding domain"/>
    <property type="match status" value="1"/>
</dbReference>
<feature type="compositionally biased region" description="Polar residues" evidence="6">
    <location>
        <begin position="73"/>
        <end position="85"/>
    </location>
</feature>
<dbReference type="Gene3D" id="4.10.240.10">
    <property type="entry name" value="Zn(2)-C6 fungal-type DNA-binding domain"/>
    <property type="match status" value="1"/>
</dbReference>
<comment type="caution">
    <text evidence="8">The sequence shown here is derived from an EMBL/GenBank/DDBJ whole genome shotgun (WGS) entry which is preliminary data.</text>
</comment>
<evidence type="ECO:0000313" key="9">
    <source>
        <dbReference type="Proteomes" id="UP001610334"/>
    </source>
</evidence>
<accession>A0ABR4HAF8</accession>
<evidence type="ECO:0000256" key="3">
    <source>
        <dbReference type="ARBA" id="ARBA00023125"/>
    </source>
</evidence>
<feature type="domain" description="Zn(2)-C6 fungal-type" evidence="7">
    <location>
        <begin position="12"/>
        <end position="41"/>
    </location>
</feature>
<evidence type="ECO:0000256" key="2">
    <source>
        <dbReference type="ARBA" id="ARBA00023015"/>
    </source>
</evidence>